<evidence type="ECO:0000256" key="3">
    <source>
        <dbReference type="PIRNR" id="PIRNR036492"/>
    </source>
</evidence>
<proteinExistence type="inferred from homology"/>
<dbReference type="InterPro" id="IPR016162">
    <property type="entry name" value="Ald_DH_N"/>
</dbReference>
<dbReference type="InterPro" id="IPR016160">
    <property type="entry name" value="Ald_DH_CS_CYS"/>
</dbReference>
<dbReference type="OrthoDB" id="9762913at2"/>
<evidence type="ECO:0000313" key="6">
    <source>
        <dbReference type="EMBL" id="QBP41288.1"/>
    </source>
</evidence>
<gene>
    <name evidence="6" type="ORF">E2636_09155</name>
</gene>
<dbReference type="KEGG" id="panc:E2636_09155"/>
<keyword evidence="2 3" id="KW-0560">Oxidoreductase</keyword>
<feature type="active site" evidence="4">
    <location>
        <position position="253"/>
    </location>
</feature>
<evidence type="ECO:0000313" key="7">
    <source>
        <dbReference type="Proteomes" id="UP000294292"/>
    </source>
</evidence>
<feature type="active site" evidence="4">
    <location>
        <position position="287"/>
    </location>
</feature>
<dbReference type="InterPro" id="IPR012394">
    <property type="entry name" value="Aldehyde_DH_NAD(P)"/>
</dbReference>
<dbReference type="Gene3D" id="3.40.309.10">
    <property type="entry name" value="Aldehyde Dehydrogenase, Chain A, domain 2"/>
    <property type="match status" value="1"/>
</dbReference>
<dbReference type="NCBIfam" id="TIGR01780">
    <property type="entry name" value="SSADH"/>
    <property type="match status" value="1"/>
</dbReference>
<dbReference type="FunFam" id="3.40.605.10:FF:000005">
    <property type="entry name" value="Succinate-semialdehyde dehydrogenase I"/>
    <property type="match status" value="1"/>
</dbReference>
<dbReference type="EMBL" id="CP038015">
    <property type="protein sequence ID" value="QBP41288.1"/>
    <property type="molecule type" value="Genomic_DNA"/>
</dbReference>
<evidence type="ECO:0000256" key="2">
    <source>
        <dbReference type="ARBA" id="ARBA00023002"/>
    </source>
</evidence>
<dbReference type="Pfam" id="PF00171">
    <property type="entry name" value="Aldedh"/>
    <property type="match status" value="1"/>
</dbReference>
<dbReference type="FunFam" id="3.40.309.10:FF:000004">
    <property type="entry name" value="Succinate-semialdehyde dehydrogenase I"/>
    <property type="match status" value="1"/>
</dbReference>
<accession>A0A4P6ZYJ4</accession>
<dbReference type="RefSeq" id="WP_134209932.1">
    <property type="nucleotide sequence ID" value="NZ_CP038015.1"/>
</dbReference>
<comment type="similarity">
    <text evidence="1 3">Belongs to the aldehyde dehydrogenase family.</text>
</comment>
<dbReference type="AlphaFoldDB" id="A0A4P6ZYJ4"/>
<dbReference type="Proteomes" id="UP000294292">
    <property type="component" value="Chromosome"/>
</dbReference>
<dbReference type="SUPFAM" id="SSF53720">
    <property type="entry name" value="ALDH-like"/>
    <property type="match status" value="1"/>
</dbReference>
<dbReference type="PANTHER" id="PTHR43353">
    <property type="entry name" value="SUCCINATE-SEMIALDEHYDE DEHYDROGENASE, MITOCHONDRIAL"/>
    <property type="match status" value="1"/>
</dbReference>
<dbReference type="GO" id="GO:0004777">
    <property type="term" value="F:succinate-semialdehyde dehydrogenase (NAD+) activity"/>
    <property type="evidence" value="ECO:0007669"/>
    <property type="project" value="TreeGrafter"/>
</dbReference>
<dbReference type="GO" id="GO:0009450">
    <property type="term" value="P:gamma-aminobutyric acid catabolic process"/>
    <property type="evidence" value="ECO:0007669"/>
    <property type="project" value="InterPro"/>
</dbReference>
<dbReference type="PIRSF" id="PIRSF036492">
    <property type="entry name" value="ALDH"/>
    <property type="match status" value="1"/>
</dbReference>
<dbReference type="PROSITE" id="PS00070">
    <property type="entry name" value="ALDEHYDE_DEHYDR_CYS"/>
    <property type="match status" value="1"/>
</dbReference>
<dbReference type="InterPro" id="IPR016163">
    <property type="entry name" value="Ald_DH_C"/>
</dbReference>
<evidence type="ECO:0000256" key="4">
    <source>
        <dbReference type="PIRSR" id="PIRSR036492-1"/>
    </source>
</evidence>
<dbReference type="PANTHER" id="PTHR43353:SF5">
    <property type="entry name" value="SUCCINATE-SEMIALDEHYDE DEHYDROGENASE, MITOCHONDRIAL"/>
    <property type="match status" value="1"/>
</dbReference>
<dbReference type="InterPro" id="IPR015590">
    <property type="entry name" value="Aldehyde_DH_dom"/>
</dbReference>
<sequence>MNQTLDEKNYLMYINGEWVGKDLEVLDVVNPANGQIVGSVPIGGEVEANQAIDAAYDAFQTWSKTTAYERASYLKKLHELMVEHQDELAQIMTAEMGKPINEARGEVIYAAAFLEWYAEEGKRVYGEILPSHMTNKRLQVWKRPVGVVAAITPWNFPAAMLTRKMGPALAAGCTIVIKPSSDSPLTAIKMLELCEEAGFPKGVINLVTGSSSQIGKAIMENEKIRKVTFTGSTEVGKILIKQSAHQVKRLSLELGGHAPLIVLNDANVELAVKGAIASKFRNAGQTCVCANRIYVQSGIHDEFVEKFSAAVNLMKVGNGAETEVSIGPLINQASLEKVSHHVEDALSKGAKIETGGNEISNNGGTFYAPTVISNVNPSMIVMQEETFGPVAPIQKVETMEEAISFANDTPYGLAAYVFTDSVAKGTLLIEQLNFGIVGWNDGAPSAVQAPFGGMKESGVGREGGREGIEAFLETQYVSIAIS</sequence>
<dbReference type="InterPro" id="IPR050740">
    <property type="entry name" value="Aldehyde_DH_Superfamily"/>
</dbReference>
<reference evidence="6 7" key="1">
    <citation type="submission" date="2019-03" db="EMBL/GenBank/DDBJ databases">
        <title>Complete genome sequence of Paenisporosarcina antarctica CGMCC 1.6503T.</title>
        <authorList>
            <person name="Rong J.-C."/>
            <person name="Chi N.-Y."/>
            <person name="Zhang Q.-F."/>
        </authorList>
    </citation>
    <scope>NUCLEOTIDE SEQUENCE [LARGE SCALE GENOMIC DNA]</scope>
    <source>
        <strain evidence="6 7">CGMCC 1.6503</strain>
    </source>
</reference>
<organism evidence="6 7">
    <name type="scientific">Paenisporosarcina antarctica</name>
    <dbReference type="NCBI Taxonomy" id="417367"/>
    <lineage>
        <taxon>Bacteria</taxon>
        <taxon>Bacillati</taxon>
        <taxon>Bacillota</taxon>
        <taxon>Bacilli</taxon>
        <taxon>Bacillales</taxon>
        <taxon>Caryophanaceae</taxon>
        <taxon>Paenisporosarcina</taxon>
    </lineage>
</organism>
<dbReference type="InterPro" id="IPR010102">
    <property type="entry name" value="Succ_semiAld_DH"/>
</dbReference>
<dbReference type="InterPro" id="IPR016161">
    <property type="entry name" value="Ald_DH/histidinol_DH"/>
</dbReference>
<feature type="domain" description="Aldehyde dehydrogenase" evidence="5">
    <location>
        <begin position="18"/>
        <end position="477"/>
    </location>
</feature>
<protein>
    <recommendedName>
        <fullName evidence="3">Aldehyde dehydrogenase</fullName>
    </recommendedName>
</protein>
<dbReference type="CDD" id="cd07103">
    <property type="entry name" value="ALDH_F5_SSADH_GabD"/>
    <property type="match status" value="1"/>
</dbReference>
<dbReference type="Gene3D" id="3.40.605.10">
    <property type="entry name" value="Aldehyde Dehydrogenase, Chain A, domain 1"/>
    <property type="match status" value="1"/>
</dbReference>
<name>A0A4P6ZYJ4_9BACL</name>
<dbReference type="GO" id="GO:0006081">
    <property type="term" value="P:aldehyde metabolic process"/>
    <property type="evidence" value="ECO:0007669"/>
    <property type="project" value="InterPro"/>
</dbReference>
<keyword evidence="7" id="KW-1185">Reference proteome</keyword>
<evidence type="ECO:0000259" key="5">
    <source>
        <dbReference type="Pfam" id="PF00171"/>
    </source>
</evidence>
<evidence type="ECO:0000256" key="1">
    <source>
        <dbReference type="ARBA" id="ARBA00009986"/>
    </source>
</evidence>